<name>A0AA38C800_TAXCH</name>
<keyword evidence="5" id="KW-1185">Reference proteome</keyword>
<feature type="non-terminal residue" evidence="4">
    <location>
        <position position="1"/>
    </location>
</feature>
<evidence type="ECO:0000256" key="1">
    <source>
        <dbReference type="ARBA" id="ARBA00004123"/>
    </source>
</evidence>
<dbReference type="EMBL" id="JAHRHJ020000244">
    <property type="protein sequence ID" value="KAH9294283.1"/>
    <property type="molecule type" value="Genomic_DNA"/>
</dbReference>
<dbReference type="Proteomes" id="UP000824469">
    <property type="component" value="Unassembled WGS sequence"/>
</dbReference>
<reference evidence="4 5" key="1">
    <citation type="journal article" date="2021" name="Nat. Plants">
        <title>The Taxus genome provides insights into paclitaxel biosynthesis.</title>
        <authorList>
            <person name="Xiong X."/>
            <person name="Gou J."/>
            <person name="Liao Q."/>
            <person name="Li Y."/>
            <person name="Zhou Q."/>
            <person name="Bi G."/>
            <person name="Li C."/>
            <person name="Du R."/>
            <person name="Wang X."/>
            <person name="Sun T."/>
            <person name="Guo L."/>
            <person name="Liang H."/>
            <person name="Lu P."/>
            <person name="Wu Y."/>
            <person name="Zhang Z."/>
            <person name="Ro D.K."/>
            <person name="Shang Y."/>
            <person name="Huang S."/>
            <person name="Yan J."/>
        </authorList>
    </citation>
    <scope>NUCLEOTIDE SEQUENCE [LARGE SCALE GENOMIC DNA]</scope>
    <source>
        <strain evidence="4">Ta-2019</strain>
    </source>
</reference>
<comment type="subcellular location">
    <subcellularLocation>
        <location evidence="1">Nucleus</location>
    </subcellularLocation>
</comment>
<dbReference type="GO" id="GO:0050832">
    <property type="term" value="P:defense response to fungus"/>
    <property type="evidence" value="ECO:0007669"/>
    <property type="project" value="InterPro"/>
</dbReference>
<keyword evidence="2" id="KW-0539">Nucleus</keyword>
<gene>
    <name evidence="4" type="ORF">KI387_040512</name>
</gene>
<dbReference type="Pfam" id="PF03735">
    <property type="entry name" value="ENT"/>
    <property type="match status" value="1"/>
</dbReference>
<accession>A0AA38C800</accession>
<evidence type="ECO:0000259" key="3">
    <source>
        <dbReference type="PROSITE" id="PS51138"/>
    </source>
</evidence>
<dbReference type="AlphaFoldDB" id="A0AA38C800"/>
<dbReference type="GO" id="GO:0005634">
    <property type="term" value="C:nucleus"/>
    <property type="evidence" value="ECO:0007669"/>
    <property type="project" value="UniProtKB-SubCell"/>
</dbReference>
<dbReference type="SUPFAM" id="SSF158639">
    <property type="entry name" value="ENT-like"/>
    <property type="match status" value="1"/>
</dbReference>
<protein>
    <recommendedName>
        <fullName evidence="3">ENT domain-containing protein</fullName>
    </recommendedName>
</protein>
<evidence type="ECO:0000313" key="5">
    <source>
        <dbReference type="Proteomes" id="UP000824469"/>
    </source>
</evidence>
<dbReference type="PANTHER" id="PTHR33432:SF33">
    <property type="entry name" value="OS03G0796400 PROTEIN"/>
    <property type="match status" value="1"/>
</dbReference>
<sequence length="287" mass="32500">ASRCHGITGVEPPPRTTEGLQSLTFAPYKDHLLSINEKQTYCNRKNRQVGPSLKNQEAPNDHFVQPDIKKRKLDVIHHCVSGGRHQRELEDEKQRKLTWGKAVEDQSHFLILQGIKRKHLPRHEVSKEYLLKPTLWNRSKSSEVRKMINITEYQAKHTVGKALETAAENSCSSVSSSESFTARDCSSLGKQSLSKLSPDMNDGILESSSLYMNGKGKKITSGEKQAIEVHRLESLAYRSVLNALRARGHLGWHHELLLTDLRLSLHITSDEHRLELTNMCSAQDVQL</sequence>
<dbReference type="InterPro" id="IPR036142">
    <property type="entry name" value="ENT_dom-like_sf"/>
</dbReference>
<comment type="caution">
    <text evidence="4">The sequence shown here is derived from an EMBL/GenBank/DDBJ whole genome shotgun (WGS) entry which is preliminary data.</text>
</comment>
<dbReference type="InterPro" id="IPR033485">
    <property type="entry name" value="EMSY-LIKE_plant"/>
</dbReference>
<dbReference type="OMA" id="RQANEVH"/>
<dbReference type="InterPro" id="IPR005491">
    <property type="entry name" value="ENT_dom"/>
</dbReference>
<evidence type="ECO:0000313" key="4">
    <source>
        <dbReference type="EMBL" id="KAH9294283.1"/>
    </source>
</evidence>
<dbReference type="SMART" id="SM01191">
    <property type="entry name" value="ENT"/>
    <property type="match status" value="1"/>
</dbReference>
<feature type="domain" description="ENT" evidence="3">
    <location>
        <begin position="225"/>
        <end position="287"/>
    </location>
</feature>
<dbReference type="PANTHER" id="PTHR33432">
    <property type="entry name" value="PROTEIN EMSY-LIKE 4"/>
    <property type="match status" value="1"/>
</dbReference>
<organism evidence="4 5">
    <name type="scientific">Taxus chinensis</name>
    <name type="common">Chinese yew</name>
    <name type="synonym">Taxus wallichiana var. chinensis</name>
    <dbReference type="NCBI Taxonomy" id="29808"/>
    <lineage>
        <taxon>Eukaryota</taxon>
        <taxon>Viridiplantae</taxon>
        <taxon>Streptophyta</taxon>
        <taxon>Embryophyta</taxon>
        <taxon>Tracheophyta</taxon>
        <taxon>Spermatophyta</taxon>
        <taxon>Pinopsida</taxon>
        <taxon>Pinidae</taxon>
        <taxon>Conifers II</taxon>
        <taxon>Cupressales</taxon>
        <taxon>Taxaceae</taxon>
        <taxon>Taxus</taxon>
    </lineage>
</organism>
<proteinExistence type="predicted"/>
<dbReference type="PROSITE" id="PS51138">
    <property type="entry name" value="ENT"/>
    <property type="match status" value="1"/>
</dbReference>
<evidence type="ECO:0000256" key="2">
    <source>
        <dbReference type="ARBA" id="ARBA00023242"/>
    </source>
</evidence>
<dbReference type="Gene3D" id="1.10.1240.40">
    <property type="entry name" value="ENT domain"/>
    <property type="match status" value="1"/>
</dbReference>